<feature type="compositionally biased region" description="Low complexity" evidence="1">
    <location>
        <begin position="132"/>
        <end position="160"/>
    </location>
</feature>
<feature type="compositionally biased region" description="Polar residues" evidence="1">
    <location>
        <begin position="589"/>
        <end position="623"/>
    </location>
</feature>
<dbReference type="Proteomes" id="UP000198372">
    <property type="component" value="Unassembled WGS sequence"/>
</dbReference>
<feature type="compositionally biased region" description="Polar residues" evidence="1">
    <location>
        <begin position="303"/>
        <end position="329"/>
    </location>
</feature>
<feature type="region of interest" description="Disordered" evidence="1">
    <location>
        <begin position="935"/>
        <end position="978"/>
    </location>
</feature>
<feature type="region of interest" description="Disordered" evidence="1">
    <location>
        <begin position="430"/>
        <end position="671"/>
    </location>
</feature>
<feature type="compositionally biased region" description="Low complexity" evidence="1">
    <location>
        <begin position="88"/>
        <end position="97"/>
    </location>
</feature>
<feature type="compositionally biased region" description="Basic and acidic residues" evidence="1">
    <location>
        <begin position="275"/>
        <end position="285"/>
    </location>
</feature>
<evidence type="ECO:0000256" key="1">
    <source>
        <dbReference type="SAM" id="MobiDB-lite"/>
    </source>
</evidence>
<feature type="compositionally biased region" description="Polar residues" evidence="1">
    <location>
        <begin position="1091"/>
        <end position="1103"/>
    </location>
</feature>
<feature type="compositionally biased region" description="Polar residues" evidence="1">
    <location>
        <begin position="456"/>
        <end position="472"/>
    </location>
</feature>
<feature type="compositionally biased region" description="Basic residues" evidence="1">
    <location>
        <begin position="771"/>
        <end position="780"/>
    </location>
</feature>
<name>A0A238FLD4_9BASI</name>
<protein>
    <submittedName>
        <fullName evidence="2">BQ2448_7611 protein</fullName>
    </submittedName>
</protein>
<evidence type="ECO:0000313" key="2">
    <source>
        <dbReference type="EMBL" id="SCV74582.1"/>
    </source>
</evidence>
<organism evidence="2 3">
    <name type="scientific">Microbotryum intermedium</name>
    <dbReference type="NCBI Taxonomy" id="269621"/>
    <lineage>
        <taxon>Eukaryota</taxon>
        <taxon>Fungi</taxon>
        <taxon>Dikarya</taxon>
        <taxon>Basidiomycota</taxon>
        <taxon>Pucciniomycotina</taxon>
        <taxon>Microbotryomycetes</taxon>
        <taxon>Microbotryales</taxon>
        <taxon>Microbotryaceae</taxon>
        <taxon>Microbotryum</taxon>
    </lineage>
</organism>
<feature type="compositionally biased region" description="Polar residues" evidence="1">
    <location>
        <begin position="1037"/>
        <end position="1055"/>
    </location>
</feature>
<feature type="region of interest" description="Disordered" evidence="1">
    <location>
        <begin position="997"/>
        <end position="1055"/>
    </location>
</feature>
<dbReference type="EMBL" id="FMSP01000023">
    <property type="protein sequence ID" value="SCV74582.1"/>
    <property type="molecule type" value="Genomic_DNA"/>
</dbReference>
<feature type="compositionally biased region" description="Low complexity" evidence="1">
    <location>
        <begin position="781"/>
        <end position="808"/>
    </location>
</feature>
<proteinExistence type="predicted"/>
<feature type="compositionally biased region" description="Basic and acidic residues" evidence="1">
    <location>
        <begin position="637"/>
        <end position="661"/>
    </location>
</feature>
<feature type="region of interest" description="Disordered" evidence="1">
    <location>
        <begin position="716"/>
        <end position="812"/>
    </location>
</feature>
<feature type="compositionally biased region" description="Basic and acidic residues" evidence="1">
    <location>
        <begin position="1170"/>
        <end position="1185"/>
    </location>
</feature>
<feature type="compositionally biased region" description="Basic and acidic residues" evidence="1">
    <location>
        <begin position="935"/>
        <end position="946"/>
    </location>
</feature>
<dbReference type="AlphaFoldDB" id="A0A238FLD4"/>
<feature type="compositionally biased region" description="Polar residues" evidence="1">
    <location>
        <begin position="561"/>
        <end position="570"/>
    </location>
</feature>
<keyword evidence="3" id="KW-1185">Reference proteome</keyword>
<feature type="compositionally biased region" description="Low complexity" evidence="1">
    <location>
        <begin position="287"/>
        <end position="297"/>
    </location>
</feature>
<feature type="region of interest" description="Disordered" evidence="1">
    <location>
        <begin position="254"/>
        <end position="404"/>
    </location>
</feature>
<feature type="compositionally biased region" description="Low complexity" evidence="1">
    <location>
        <begin position="1020"/>
        <end position="1036"/>
    </location>
</feature>
<sequence length="1193" mass="127330">MSPSFPAGGPPPLPPILRHARTSSTNTLTSSSSSSSSTGTGSPTRRSNPFVDGHRSPGDSVQSSTNSSRSADPVYANVGSNTVRMTSRRSSSGSDGRPNVATIAYLPSSGPRDGVLPHSPSYSREHNPLPSSSPGLSRSQSYSAQGSPSSSNLSRQSSPPLTRRGSYRTNRSSPSMQISRAGRISPSASLLIAAEGSAFEGLSLDLMDELLPAGAHLPSPPASLNGAITSSSSTRALSTIRSNEELNHAMYGHRSITSASARTSATEATASTGRPRPDRPPRSEARSAPSTPTAPTTPDKRLSMSSSIPLIKTSSPSVAGTPSRSQDYSNEQRRPPERLNLIEASSKGPNEKRRESVDTISSNEPYLDALGASRSPSPSPPPSPTFLRSSDAPTISTQRPSRQAFLSHNEAIAEARTRALIRLNSSLPFSNPSALGNGPEHGETSSSKQGRHSEGQSRNQRILGNINSSSPRSGLRAADGHARVTCLRPSHSIDDGEEYLTHNGPRRRSSWVGSDRTRAASNQGACSRDGSEATSPSAIASPDFSPRNEWSSPESRAAHTMSGSVSNSTRPGIPPEFLQTGERDHFSHDQQPANTPHLSTSTYSSAHGASTPIGSPSSQSENSAPWIPTRISSHTNLGDDSRSHPQLKQRMETSSDPKVDGVRGQPASTNFIRPSMSSWLEQEGPLPLEERRRRLRNLEVGSSGWISEFQAIRALQAPRTRARAGSEDDSTQIRKGGANLVERNQTSQPVSQTREDFLSAGNRGSLPATSPRKRSPRRSMSRLSLVSSSGDVGASSVRSSMASRNSVAGRPVGGGEQQKLVHAAFEKLQQVLGSISHAQNSQGDALDPSDLLKRIAATVGSTVKLNDRLRDLVQAMDNFDLRADGDDRRRSMDSTDEAAESSILGTAARSLFRTSNDQMRCLTEEIIALTRFERGRHSTSQDEGRSPRSLSRASGYRPSTSLGIMSPARSGDQHSLSALSNATPSLRSSALRTAFSPLSLHSSPESRDRNCSPHMVSQDGRALSRSSGSISRAASIPQYNTSSESSPTVGSQSRRRNLLSNITTASVRPVTPSSMQHSLSRASILSAPVFNPTNASTFESPTSRLRRRRASEVSFPSDTLTLMEAQREPEGDQAAMRDSFESSGTHRGASESLPGQKEGQSESRSASGSPEDKRESRRQEVEAILRRAATGRV</sequence>
<feature type="compositionally biased region" description="Polar residues" evidence="1">
    <location>
        <begin position="167"/>
        <end position="178"/>
    </location>
</feature>
<gene>
    <name evidence="2" type="ORF">BQ2448_7611</name>
</gene>
<feature type="compositionally biased region" description="Polar residues" evidence="1">
    <location>
        <begin position="948"/>
        <end position="963"/>
    </location>
</feature>
<feature type="compositionally biased region" description="Polar residues" evidence="1">
    <location>
        <begin position="742"/>
        <end position="752"/>
    </location>
</feature>
<feature type="compositionally biased region" description="Low complexity" evidence="1">
    <location>
        <begin position="22"/>
        <end position="48"/>
    </location>
</feature>
<dbReference type="OrthoDB" id="3364052at2759"/>
<feature type="region of interest" description="Disordered" evidence="1">
    <location>
        <begin position="1"/>
        <end position="183"/>
    </location>
</feature>
<feature type="region of interest" description="Disordered" evidence="1">
    <location>
        <begin position="1091"/>
        <end position="1193"/>
    </location>
</feature>
<feature type="compositionally biased region" description="Polar residues" evidence="1">
    <location>
        <begin position="59"/>
        <end position="70"/>
    </location>
</feature>
<accession>A0A238FLD4</accession>
<reference evidence="3" key="1">
    <citation type="submission" date="2016-09" db="EMBL/GenBank/DDBJ databases">
        <authorList>
            <person name="Jeantristanb JTB J.-T."/>
            <person name="Ricardo R."/>
        </authorList>
    </citation>
    <scope>NUCLEOTIDE SEQUENCE [LARGE SCALE GENOMIC DNA]</scope>
</reference>
<feature type="compositionally biased region" description="Low complexity" evidence="1">
    <location>
        <begin position="255"/>
        <end position="272"/>
    </location>
</feature>
<evidence type="ECO:0000313" key="3">
    <source>
        <dbReference type="Proteomes" id="UP000198372"/>
    </source>
</evidence>
<feature type="compositionally biased region" description="Polar residues" evidence="1">
    <location>
        <begin position="386"/>
        <end position="404"/>
    </location>
</feature>